<accession>I2F839</accession>
<dbReference type="AlphaFoldDB" id="I2F839"/>
<dbReference type="InterPro" id="IPR006059">
    <property type="entry name" value="SBP"/>
</dbReference>
<protein>
    <submittedName>
        <fullName evidence="1">ABC-type sugar transport system, periplasmic component</fullName>
    </submittedName>
</protein>
<dbReference type="Pfam" id="PF01547">
    <property type="entry name" value="SBP_bac_1"/>
    <property type="match status" value="1"/>
</dbReference>
<keyword evidence="2" id="KW-1185">Reference proteome</keyword>
<gene>
    <name evidence="1" type="ORF">Theba_2481</name>
</gene>
<proteinExistence type="predicted"/>
<dbReference type="Gene3D" id="2.60.120.260">
    <property type="entry name" value="Galactose-binding domain-like"/>
    <property type="match status" value="1"/>
</dbReference>
<keyword evidence="1" id="KW-0813">Transport</keyword>
<dbReference type="Gene3D" id="3.40.190.10">
    <property type="entry name" value="Periplasmic binding protein-like II"/>
    <property type="match status" value="1"/>
</dbReference>
<evidence type="ECO:0000313" key="2">
    <source>
        <dbReference type="Proteomes" id="UP000002881"/>
    </source>
</evidence>
<keyword evidence="1" id="KW-0762">Sugar transport</keyword>
<dbReference type="InterPro" id="IPR050490">
    <property type="entry name" value="Bact_solute-bd_prot1"/>
</dbReference>
<name>I2F839_9BACT</name>
<dbReference type="HOGENOM" id="CLU_309660_0_0_0"/>
<dbReference type="SUPFAM" id="SSF53850">
    <property type="entry name" value="Periplasmic binding protein-like II"/>
    <property type="match status" value="1"/>
</dbReference>
<dbReference type="RefSeq" id="WP_014731824.1">
    <property type="nucleotide sequence ID" value="NC_017934.1"/>
</dbReference>
<reference evidence="1 2" key="1">
    <citation type="journal article" date="2012" name="Genome Biol. Evol.">
        <title>Genome Sequence of the Mesophilic Thermotogales Bacterium Mesotoga prima MesG1.Ag.4.2 Reveals the Largest Thermotogales Genome To Date.</title>
        <authorList>
            <person name="Zhaxybayeva O."/>
            <person name="Swithers K.S."/>
            <person name="Foght J."/>
            <person name="Green A.G."/>
            <person name="Bruce D."/>
            <person name="Detter C."/>
            <person name="Han S."/>
            <person name="Teshima H."/>
            <person name="Han J."/>
            <person name="Woyke T."/>
            <person name="Pitluck S."/>
            <person name="Nolan M."/>
            <person name="Ivanova N."/>
            <person name="Pati A."/>
            <person name="Land M.L."/>
            <person name="Dlutek M."/>
            <person name="Doolittle W.F."/>
            <person name="Noll K.M."/>
            <person name="Nesbo C.L."/>
        </authorList>
    </citation>
    <scope>NUCLEOTIDE SEQUENCE [LARGE SCALE GENOMIC DNA]</scope>
    <source>
        <strain evidence="2">mesG1.Ag.4.2</strain>
    </source>
</reference>
<dbReference type="EMBL" id="CP003532">
    <property type="protein sequence ID" value="AFK08092.1"/>
    <property type="molecule type" value="Genomic_DNA"/>
</dbReference>
<dbReference type="GeneID" id="87108186"/>
<organism evidence="1 2">
    <name type="scientific">Mesotoga prima MesG1.Ag.4.2</name>
    <dbReference type="NCBI Taxonomy" id="660470"/>
    <lineage>
        <taxon>Bacteria</taxon>
        <taxon>Thermotogati</taxon>
        <taxon>Thermotogota</taxon>
        <taxon>Thermotogae</taxon>
        <taxon>Kosmotogales</taxon>
        <taxon>Kosmotogaceae</taxon>
        <taxon>Mesotoga</taxon>
    </lineage>
</organism>
<dbReference type="Proteomes" id="UP000002881">
    <property type="component" value="Chromosome"/>
</dbReference>
<dbReference type="eggNOG" id="COG1653">
    <property type="taxonomic scope" value="Bacteria"/>
</dbReference>
<dbReference type="STRING" id="660470.Theba_2481"/>
<dbReference type="KEGG" id="mpg:Theba_2481"/>
<evidence type="ECO:0000313" key="1">
    <source>
        <dbReference type="EMBL" id="AFK08092.1"/>
    </source>
</evidence>
<dbReference type="PANTHER" id="PTHR43649">
    <property type="entry name" value="ARABINOSE-BINDING PROTEIN-RELATED"/>
    <property type="match status" value="1"/>
</dbReference>
<dbReference type="PANTHER" id="PTHR43649:SF27">
    <property type="entry name" value="EXTRACELLULAR SOLUTE-BINDING PROTEIN FAMILY 1"/>
    <property type="match status" value="1"/>
</dbReference>
<sequence>MGANLAVPYSTLLPDIEPSYGGGTVWASPPLSENLRRNDGLELKISLSARGHYVIRLGYTVTGSSILPPEVSVEINGAYQFLEAQRVPLVQYWKYETLDFPLNRYGDEVLPSQTMLSTRLDYTLRDSSSLFREPLLFSFEEGENTVKVTLLSGEITLHSLEVLSLEVIPDYTKPDADRPKDDFITIVEAEHPSYKSDTTINSASSRSLDVVPFDTYRSLLNTFGGVSWKNGGQTVFYEFEVPSDGYYSIAFKYIQDSKSKMRVFRRITIDGTVPCKELESYPFDSSTDWKIETLQSGGESLELYLAGGRHTLGIAVDVSVYESVLMTLKTMIAQINDFALQIRYLTGGGEIDRNVEWEIEDYFPGIDETLAAMREALIREYSVASRINGNEHSQELTSFRTAIMFLERLMKDPDDIPKKLDLLVGSVGSIVSELSVALNGFQNMPLTLDRVYIYSGEAAPTFKKASIFASLWEGIKRFVDSFKPVRYKAVGSEGSVVLEVWINRARQYSDIIQQLVDDDFTPRTGIAVDLSIIKDEQKLILANAAGKSPDIALGISNWIPFEMGIRGAALALSDFEDFPLFARNFMPGTFLPFMYEGKVYGLPETQDFYLTFYRKDVLGMLNITVPSTWEEVKLILPELQRNGMNYYIPIGGMASSKAFMTTAPFFFQHQARLYSEDGLSTAIDRKEGLEAIREMTDLFTIYGMPLQVSSFFEHFRKADIPIGVSNLATYVQLMIAAPELKGLWALAPSPGVDQGDVERWQTGSAQAVAIFADTAYPQEAWQFLKWWLSRETQSRFVFQVLSTYGLEYLILPSNRFAFEDVPLPHEDKEAIREQWKWLQEVPRSPATYILEREISNIWNRIVLEGKPIRVAVDEAVQRINREILRKMEEFGYVVDGKKVKEYDIPDLEKILAWWSE</sequence>